<evidence type="ECO:0000313" key="2">
    <source>
        <dbReference type="Proteomes" id="UP000198481"/>
    </source>
</evidence>
<dbReference type="Pfam" id="PF11275">
    <property type="entry name" value="DUF3077"/>
    <property type="match status" value="1"/>
</dbReference>
<accession>A0A1H1ZEP0</accession>
<dbReference type="InterPro" id="IPR021427">
    <property type="entry name" value="DUF3077"/>
</dbReference>
<gene>
    <name evidence="1" type="ORF">SAMN05216222_3886</name>
</gene>
<evidence type="ECO:0000313" key="1">
    <source>
        <dbReference type="EMBL" id="SDT32255.1"/>
    </source>
</evidence>
<name>A0A1H1ZEP0_9PSED</name>
<dbReference type="Proteomes" id="UP000198481">
    <property type="component" value="Chromosome I"/>
</dbReference>
<dbReference type="AlphaFoldDB" id="A0A1H1ZEP0"/>
<evidence type="ECO:0008006" key="3">
    <source>
        <dbReference type="Google" id="ProtNLM"/>
    </source>
</evidence>
<reference evidence="1 2" key="1">
    <citation type="submission" date="2016-10" db="EMBL/GenBank/DDBJ databases">
        <authorList>
            <person name="de Groot N.N."/>
        </authorList>
    </citation>
    <scope>NUCLEOTIDE SEQUENCE [LARGE SCALE GENOMIC DNA]</scope>
    <source>
        <strain evidence="1 2">LMG 26867</strain>
    </source>
</reference>
<protein>
    <recommendedName>
        <fullName evidence="3">DUF3077 domain-containing protein</fullName>
    </recommendedName>
</protein>
<proteinExistence type="predicted"/>
<organism evidence="1 2">
    <name type="scientific">Pseudomonas prosekii</name>
    <dbReference type="NCBI Taxonomy" id="1148509"/>
    <lineage>
        <taxon>Bacteria</taxon>
        <taxon>Pseudomonadati</taxon>
        <taxon>Pseudomonadota</taxon>
        <taxon>Gammaproteobacteria</taxon>
        <taxon>Pseudomonadales</taxon>
        <taxon>Pseudomonadaceae</taxon>
        <taxon>Pseudomonas</taxon>
    </lineage>
</organism>
<dbReference type="EMBL" id="LT629762">
    <property type="protein sequence ID" value="SDT32255.1"/>
    <property type="molecule type" value="Genomic_DNA"/>
</dbReference>
<dbReference type="RefSeq" id="WP_092278383.1">
    <property type="nucleotide sequence ID" value="NZ_LT629762.1"/>
</dbReference>
<sequence length="105" mass="11243">MTNPSELKTIGLTPAIYCSDQPLFHITRGVPMVDALAMASDFLSLAKALTKDAAYASHPDRQAWAAHYLTSLSKAVVDDAVKVMERDRDRAGTVAPERAAEVVGG</sequence>